<dbReference type="EMBL" id="LBJM01000082">
    <property type="protein sequence ID" value="RXH33666.1"/>
    <property type="molecule type" value="Genomic_DNA"/>
</dbReference>
<evidence type="ECO:0000259" key="1">
    <source>
        <dbReference type="Pfam" id="PF07045"/>
    </source>
</evidence>
<protein>
    <submittedName>
        <fullName evidence="2">DUF1330 domain-containing protein</fullName>
    </submittedName>
</protein>
<reference evidence="3 5" key="1">
    <citation type="submission" date="2015-04" db="EMBL/GenBank/DDBJ databases">
        <title>Comparative genomics of rhizobia nodulating Arachis hypogaea in China.</title>
        <authorList>
            <person name="Li Y."/>
        </authorList>
    </citation>
    <scope>NUCLEOTIDE SEQUENCE [LARGE SCALE GENOMIC DNA]</scope>
    <source>
        <strain evidence="3 5">CCBAU 51787</strain>
    </source>
</reference>
<dbReference type="RefSeq" id="WP_128946815.1">
    <property type="nucleotide sequence ID" value="NZ_LBJM01000082.1"/>
</dbReference>
<dbReference type="Proteomes" id="UP000290565">
    <property type="component" value="Unassembled WGS sequence"/>
</dbReference>
<evidence type="ECO:0000313" key="3">
    <source>
        <dbReference type="EMBL" id="RXH33666.1"/>
    </source>
</evidence>
<organism evidence="2 4">
    <name type="scientific">Bradyrhizobium zhanjiangense</name>
    <dbReference type="NCBI Taxonomy" id="1325107"/>
    <lineage>
        <taxon>Bacteria</taxon>
        <taxon>Pseudomonadati</taxon>
        <taxon>Pseudomonadota</taxon>
        <taxon>Alphaproteobacteria</taxon>
        <taxon>Hyphomicrobiales</taxon>
        <taxon>Nitrobacteraceae</taxon>
        <taxon>Bradyrhizobium</taxon>
    </lineage>
</organism>
<dbReference type="SUPFAM" id="SSF54909">
    <property type="entry name" value="Dimeric alpha+beta barrel"/>
    <property type="match status" value="1"/>
</dbReference>
<feature type="domain" description="DUF1330" evidence="1">
    <location>
        <begin position="3"/>
        <end position="94"/>
    </location>
</feature>
<reference evidence="2 4" key="2">
    <citation type="submission" date="2018-11" db="EMBL/GenBank/DDBJ databases">
        <title>Bradyrhizobium sp. nov., isolated from effective nodules of peanut in China.</title>
        <authorList>
            <person name="Li Y."/>
        </authorList>
    </citation>
    <scope>NUCLEOTIDE SEQUENCE [LARGE SCALE GENOMIC DNA]</scope>
    <source>
        <strain evidence="2 4">CCBAU 51770</strain>
    </source>
</reference>
<proteinExistence type="predicted"/>
<dbReference type="EMBL" id="RKMK01000033">
    <property type="protein sequence ID" value="RXG89238.1"/>
    <property type="molecule type" value="Genomic_DNA"/>
</dbReference>
<accession>A0A4Q0SAX9</accession>
<dbReference type="InterPro" id="IPR010753">
    <property type="entry name" value="DUF1330"/>
</dbReference>
<comment type="caution">
    <text evidence="2">The sequence shown here is derived from an EMBL/GenBank/DDBJ whole genome shotgun (WGS) entry which is preliminary data.</text>
</comment>
<dbReference type="Pfam" id="PF07045">
    <property type="entry name" value="DUF1330"/>
    <property type="match status" value="1"/>
</dbReference>
<gene>
    <name evidence="2" type="ORF">EAS61_28155</name>
    <name evidence="3" type="ORF">XH94_29800</name>
</gene>
<evidence type="ECO:0000313" key="4">
    <source>
        <dbReference type="Proteomes" id="UP000290174"/>
    </source>
</evidence>
<dbReference type="Proteomes" id="UP000290174">
    <property type="component" value="Unassembled WGS sequence"/>
</dbReference>
<evidence type="ECO:0000313" key="5">
    <source>
        <dbReference type="Proteomes" id="UP000290565"/>
    </source>
</evidence>
<sequence length="99" mass="11309">MPKAYVIAEHLITEPAVFEEYRVKVGPMIEKYGGQYLTKGGAHQFPEGGHWEPDRVVIIEFPDKQSLDAWYNSPEYQPLIKLRKESTSDLDMLITLEGA</sequence>
<dbReference type="AlphaFoldDB" id="A0A4Q0QEL6"/>
<accession>A0A4Q0QEL6</accession>
<dbReference type="Gene3D" id="3.30.70.100">
    <property type="match status" value="1"/>
</dbReference>
<dbReference type="PANTHER" id="PTHR41521">
    <property type="match status" value="1"/>
</dbReference>
<evidence type="ECO:0000313" key="2">
    <source>
        <dbReference type="EMBL" id="RXG89238.1"/>
    </source>
</evidence>
<dbReference type="PANTHER" id="PTHR41521:SF4">
    <property type="entry name" value="BLR0684 PROTEIN"/>
    <property type="match status" value="1"/>
</dbReference>
<dbReference type="InterPro" id="IPR011008">
    <property type="entry name" value="Dimeric_a/b-barrel"/>
</dbReference>
<name>A0A4Q0QEL6_9BRAD</name>